<dbReference type="PROSITE" id="PS50293">
    <property type="entry name" value="TPR_REGION"/>
    <property type="match status" value="1"/>
</dbReference>
<evidence type="ECO:0000256" key="2">
    <source>
        <dbReference type="ARBA" id="ARBA00038210"/>
    </source>
</evidence>
<sequence length="678" mass="79301">MEEEAQNIQDQPQYTVLEQQLIQAVYDCLQNYIPSNASFLAERLLAEKDIEQTRSILAECYMAENKYYKAYHILKQCQTDQNRYKFALVCINMNKLQEAEKALTYQNNAYTNISIQQQQMNEQVPNGSYGYYLLGIICEKQFKQKEAQKHFQKALELNPNMWTAYEKLCKAGEQIPPNKVFNENHYKQYENNRNQQKQTQQFHNIGGIQKNAPNQQKQTEVRKKSPYKQTLIQMANQQKMYQDSTINNNFSYILDDNNSSSQPISSQQSVNHRKHLSLGGYGQAQGQMIAGINPPSLSNLYPKGLGMSQIQQNKKMTASGIQGQQQIQQEYQPQQLQQQQSEINDIWTLFQNLAIPIQNMYEFKCSEAIQAFKKLPQNQYNTGWVLTNIGRCYMEIVKYYDAEKYYQDAVRVEPYRLEGLEYYSACLWQLKKQVELCWLAHNALQKSLFSPETWIIVGNCFSLARENENAIKFFNRAIQLNPNNPYAHCLCGHEYVYNEDFQKAKRSFDKALNLDIRHYNAWWGLGNIYYKQEKYDQAFENFRKSIEINKKNPVLYSFMAMTLSAKGDYDNALTYFKESEKLDPNNGLNKFQKATALVKKGSYKEALKELEQLYQLMPREAPIPMLMGQIYKKLGDNNNAMKYFNLAYDLESKDQQKIKAFIESLHSNGNDFQEELDI</sequence>
<dbReference type="GO" id="GO:0005737">
    <property type="term" value="C:cytoplasm"/>
    <property type="evidence" value="ECO:0007669"/>
    <property type="project" value="TreeGrafter"/>
</dbReference>
<protein>
    <recommendedName>
        <fullName evidence="6">Tetratricopeptide repeat protein</fullName>
    </recommendedName>
</protein>
<dbReference type="GO" id="GO:0051301">
    <property type="term" value="P:cell division"/>
    <property type="evidence" value="ECO:0007669"/>
    <property type="project" value="TreeGrafter"/>
</dbReference>
<dbReference type="PROSITE" id="PS50005">
    <property type="entry name" value="TPR"/>
    <property type="match status" value="7"/>
</dbReference>
<dbReference type="Gene3D" id="1.25.40.10">
    <property type="entry name" value="Tetratricopeptide repeat domain"/>
    <property type="match status" value="4"/>
</dbReference>
<dbReference type="Pfam" id="PF12895">
    <property type="entry name" value="ANAPC3"/>
    <property type="match status" value="1"/>
</dbReference>
<evidence type="ECO:0000256" key="1">
    <source>
        <dbReference type="ARBA" id="ARBA00022803"/>
    </source>
</evidence>
<keyword evidence="5" id="KW-1185">Reference proteome</keyword>
<evidence type="ECO:0008006" key="6">
    <source>
        <dbReference type="Google" id="ProtNLM"/>
    </source>
</evidence>
<dbReference type="InterPro" id="IPR019734">
    <property type="entry name" value="TPR_rpt"/>
</dbReference>
<dbReference type="OrthoDB" id="329563at2759"/>
<feature type="repeat" description="TPR" evidence="3">
    <location>
        <begin position="519"/>
        <end position="552"/>
    </location>
</feature>
<dbReference type="GO" id="GO:0031145">
    <property type="term" value="P:anaphase-promoting complex-dependent catabolic process"/>
    <property type="evidence" value="ECO:0007669"/>
    <property type="project" value="TreeGrafter"/>
</dbReference>
<dbReference type="EMBL" id="LDAU01000246">
    <property type="protein sequence ID" value="KRW98429.1"/>
    <property type="molecule type" value="Genomic_DNA"/>
</dbReference>
<evidence type="ECO:0000313" key="5">
    <source>
        <dbReference type="Proteomes" id="UP000054937"/>
    </source>
</evidence>
<dbReference type="AlphaFoldDB" id="A0A0V0Q869"/>
<dbReference type="Pfam" id="PF13424">
    <property type="entry name" value="TPR_12"/>
    <property type="match status" value="1"/>
</dbReference>
<organism evidence="4 5">
    <name type="scientific">Pseudocohnilembus persalinus</name>
    <name type="common">Ciliate</name>
    <dbReference type="NCBI Taxonomy" id="266149"/>
    <lineage>
        <taxon>Eukaryota</taxon>
        <taxon>Sar</taxon>
        <taxon>Alveolata</taxon>
        <taxon>Ciliophora</taxon>
        <taxon>Intramacronucleata</taxon>
        <taxon>Oligohymenophorea</taxon>
        <taxon>Scuticociliatia</taxon>
        <taxon>Philasterida</taxon>
        <taxon>Pseudocohnilembidae</taxon>
        <taxon>Pseudocohnilembus</taxon>
    </lineage>
</organism>
<gene>
    <name evidence="4" type="ORF">PPERSA_12386</name>
</gene>
<dbReference type="OMA" id="TCTRIMK"/>
<dbReference type="Proteomes" id="UP000054937">
    <property type="component" value="Unassembled WGS sequence"/>
</dbReference>
<dbReference type="GO" id="GO:0007091">
    <property type="term" value="P:metaphase/anaphase transition of mitotic cell cycle"/>
    <property type="evidence" value="ECO:0007669"/>
    <property type="project" value="TreeGrafter"/>
</dbReference>
<dbReference type="GO" id="GO:0016567">
    <property type="term" value="P:protein ubiquitination"/>
    <property type="evidence" value="ECO:0007669"/>
    <property type="project" value="TreeGrafter"/>
</dbReference>
<feature type="repeat" description="TPR" evidence="3">
    <location>
        <begin position="128"/>
        <end position="161"/>
    </location>
</feature>
<dbReference type="PANTHER" id="PTHR12558">
    <property type="entry name" value="CELL DIVISION CYCLE 16,23,27"/>
    <property type="match status" value="1"/>
</dbReference>
<feature type="repeat" description="TPR" evidence="3">
    <location>
        <begin position="451"/>
        <end position="484"/>
    </location>
</feature>
<dbReference type="InterPro" id="IPR011990">
    <property type="entry name" value="TPR-like_helical_dom_sf"/>
</dbReference>
<dbReference type="SMART" id="SM00028">
    <property type="entry name" value="TPR"/>
    <property type="match status" value="8"/>
</dbReference>
<dbReference type="InParanoid" id="A0A0V0Q869"/>
<evidence type="ECO:0000256" key="3">
    <source>
        <dbReference type="PROSITE-ProRule" id="PRU00339"/>
    </source>
</evidence>
<reference evidence="4 5" key="1">
    <citation type="journal article" date="2015" name="Sci. Rep.">
        <title>Genome of the facultative scuticociliatosis pathogen Pseudocohnilembus persalinus provides insight into its virulence through horizontal gene transfer.</title>
        <authorList>
            <person name="Xiong J."/>
            <person name="Wang G."/>
            <person name="Cheng J."/>
            <person name="Tian M."/>
            <person name="Pan X."/>
            <person name="Warren A."/>
            <person name="Jiang C."/>
            <person name="Yuan D."/>
            <person name="Miao W."/>
        </authorList>
    </citation>
    <scope>NUCLEOTIDE SEQUENCE [LARGE SCALE GENOMIC DNA]</scope>
    <source>
        <strain evidence="4">36N120E</strain>
    </source>
</reference>
<feature type="repeat" description="TPR" evidence="3">
    <location>
        <begin position="553"/>
        <end position="586"/>
    </location>
</feature>
<keyword evidence="1 3" id="KW-0802">TPR repeat</keyword>
<dbReference type="Pfam" id="PF00515">
    <property type="entry name" value="TPR_1"/>
    <property type="match status" value="1"/>
</dbReference>
<dbReference type="Pfam" id="PF13181">
    <property type="entry name" value="TPR_8"/>
    <property type="match status" value="2"/>
</dbReference>
<dbReference type="PANTHER" id="PTHR12558:SF13">
    <property type="entry name" value="CELL DIVISION CYCLE PROTEIN 27 HOMOLOG"/>
    <property type="match status" value="1"/>
</dbReference>
<dbReference type="GO" id="GO:0005680">
    <property type="term" value="C:anaphase-promoting complex"/>
    <property type="evidence" value="ECO:0007669"/>
    <property type="project" value="TreeGrafter"/>
</dbReference>
<comment type="similarity">
    <text evidence="2">Belongs to the APC3/CDC27 family.</text>
</comment>
<proteinExistence type="inferred from homology"/>
<comment type="caution">
    <text evidence="4">The sequence shown here is derived from an EMBL/GenBank/DDBJ whole genome shotgun (WGS) entry which is preliminary data.</text>
</comment>
<feature type="repeat" description="TPR" evidence="3">
    <location>
        <begin position="383"/>
        <end position="416"/>
    </location>
</feature>
<name>A0A0V0Q869_PSEPJ</name>
<feature type="repeat" description="TPR" evidence="3">
    <location>
        <begin position="621"/>
        <end position="654"/>
    </location>
</feature>
<evidence type="ECO:0000313" key="4">
    <source>
        <dbReference type="EMBL" id="KRW98429.1"/>
    </source>
</evidence>
<accession>A0A0V0Q869</accession>
<dbReference type="SUPFAM" id="SSF48452">
    <property type="entry name" value="TPR-like"/>
    <property type="match status" value="2"/>
</dbReference>
<feature type="repeat" description="TPR" evidence="3">
    <location>
        <begin position="485"/>
        <end position="518"/>
    </location>
</feature>